<evidence type="ECO:0000256" key="3">
    <source>
        <dbReference type="SAM" id="MobiDB-lite"/>
    </source>
</evidence>
<keyword evidence="6" id="KW-1185">Reference proteome</keyword>
<name>A0AAV2Z9L2_9STRA</name>
<dbReference type="GO" id="GO:0000390">
    <property type="term" value="P:spliceosomal complex disassembly"/>
    <property type="evidence" value="ECO:0007669"/>
    <property type="project" value="InterPro"/>
</dbReference>
<dbReference type="PIRSF" id="PIRSF017706">
    <property type="entry name" value="TFIP11"/>
    <property type="match status" value="1"/>
</dbReference>
<feature type="compositionally biased region" description="Basic and acidic residues" evidence="3">
    <location>
        <begin position="234"/>
        <end position="257"/>
    </location>
</feature>
<comment type="similarity">
    <text evidence="1 2">Belongs to the TFP11/STIP family.</text>
</comment>
<feature type="compositionally biased region" description="Low complexity" evidence="3">
    <location>
        <begin position="150"/>
        <end position="161"/>
    </location>
</feature>
<evidence type="ECO:0000256" key="2">
    <source>
        <dbReference type="PIRNR" id="PIRNR017706"/>
    </source>
</evidence>
<dbReference type="InterPro" id="IPR024933">
    <property type="entry name" value="TFP11"/>
</dbReference>
<proteinExistence type="inferred from homology"/>
<dbReference type="Pfam" id="PF07842">
    <property type="entry name" value="GCFC"/>
    <property type="match status" value="1"/>
</dbReference>
<dbReference type="InterPro" id="IPR000467">
    <property type="entry name" value="G_patch_dom"/>
</dbReference>
<accession>A0AAV2Z9L2</accession>
<feature type="region of interest" description="Disordered" evidence="3">
    <location>
        <begin position="139"/>
        <end position="173"/>
    </location>
</feature>
<feature type="compositionally biased region" description="Basic and acidic residues" evidence="3">
    <location>
        <begin position="16"/>
        <end position="42"/>
    </location>
</feature>
<dbReference type="InterPro" id="IPR045211">
    <property type="entry name" value="TFP11/STIP/Ntr1"/>
</dbReference>
<evidence type="ECO:0000256" key="1">
    <source>
        <dbReference type="ARBA" id="ARBA00010900"/>
    </source>
</evidence>
<comment type="caution">
    <text evidence="5">The sequence shown here is derived from an EMBL/GenBank/DDBJ whole genome shotgun (WGS) entry which is preliminary data.</text>
</comment>
<feature type="domain" description="G-patch" evidence="4">
    <location>
        <begin position="176"/>
        <end position="220"/>
    </location>
</feature>
<feature type="region of interest" description="Disordered" evidence="3">
    <location>
        <begin position="793"/>
        <end position="825"/>
    </location>
</feature>
<dbReference type="GO" id="GO:0071008">
    <property type="term" value="C:U2-type post-mRNA release spliceosomal complex"/>
    <property type="evidence" value="ECO:0007669"/>
    <property type="project" value="TreeGrafter"/>
</dbReference>
<dbReference type="SMART" id="SM00443">
    <property type="entry name" value="G_patch"/>
    <property type="match status" value="1"/>
</dbReference>
<protein>
    <recommendedName>
        <fullName evidence="4">G-patch domain-containing protein</fullName>
    </recommendedName>
</protein>
<reference evidence="5" key="1">
    <citation type="submission" date="2022-11" db="EMBL/GenBank/DDBJ databases">
        <authorList>
            <person name="Morgan W.R."/>
            <person name="Tartar A."/>
        </authorList>
    </citation>
    <scope>NUCLEOTIDE SEQUENCE</scope>
    <source>
        <strain evidence="5">ARSEF 373</strain>
    </source>
</reference>
<feature type="compositionally biased region" description="Polar residues" evidence="3">
    <location>
        <begin position="815"/>
        <end position="825"/>
    </location>
</feature>
<feature type="region of interest" description="Disordered" evidence="3">
    <location>
        <begin position="233"/>
        <end position="272"/>
    </location>
</feature>
<dbReference type="EMBL" id="DAKRPA010000017">
    <property type="protein sequence ID" value="DBA03623.1"/>
    <property type="molecule type" value="Genomic_DNA"/>
</dbReference>
<reference evidence="5" key="2">
    <citation type="journal article" date="2023" name="Microbiol Resour">
        <title>Decontamination and Annotation of the Draft Genome Sequence of the Oomycete Lagenidium giganteum ARSEF 373.</title>
        <authorList>
            <person name="Morgan W.R."/>
            <person name="Tartar A."/>
        </authorList>
    </citation>
    <scope>NUCLEOTIDE SEQUENCE</scope>
    <source>
        <strain evidence="5">ARSEF 373</strain>
    </source>
</reference>
<evidence type="ECO:0000259" key="4">
    <source>
        <dbReference type="SMART" id="SM00443"/>
    </source>
</evidence>
<keyword evidence="2" id="KW-0508">mRNA splicing</keyword>
<dbReference type="PANTHER" id="PTHR23329:SF1">
    <property type="entry name" value="TUFTELIN-INTERACTING PROTEIN 11"/>
    <property type="match status" value="1"/>
</dbReference>
<feature type="region of interest" description="Disordered" evidence="3">
    <location>
        <begin position="1"/>
        <end position="119"/>
    </location>
</feature>
<comment type="subcellular location">
    <subcellularLocation>
        <location evidence="2">Nucleus</location>
    </subcellularLocation>
</comment>
<dbReference type="AlphaFoldDB" id="A0AAV2Z9L2"/>
<dbReference type="Pfam" id="PF01585">
    <property type="entry name" value="G-patch"/>
    <property type="match status" value="1"/>
</dbReference>
<evidence type="ECO:0000313" key="6">
    <source>
        <dbReference type="Proteomes" id="UP001146120"/>
    </source>
</evidence>
<evidence type="ECO:0000313" key="5">
    <source>
        <dbReference type="EMBL" id="DBA03623.1"/>
    </source>
</evidence>
<gene>
    <name evidence="5" type="ORF">N0F65_006802</name>
</gene>
<sequence length="887" mass="100180">MERNGIGRRSNADFARLFRDQQRRDEDDNGEKKEEHVEESDRSGLGSFSRQGIGAGLGSSSSGMNNRGFAQLFQKASTESEVVDDDQTKPTEDSNPMRRGLGTWGRGGLGMSAERGGDDEHTVLPEVAIRAGLGAFQRATRPDDEEKEATGGATEAGQTQAPAKPAKPVQGFGWQKHTKGFGLKMMAKLGFSGRLGKNEQGVSGTIHVKQRPNQMGLGFGDFVEASSLKANQKLQKELRGETVDDEEDNKKRKREMEAEQEDESLWRKRKAVPSGTKKYKKAADITEQALQQKRRKELIVDMRGPDVRVLADVTDAYGNERNKLTEAQLEEQKPKLGDEVIYNVRMVVNLSQGKICDLTQKIAMNKELVVNMRKEAKIIQGQVEMERARLQHIAEIVKRTKQLETVAAEAMSTYSTVRVLEVLQELRTNFGREFDGFKLSQLVPSLCIPILQALVSISDLAIQADQERLIGQYRLVQLFLVTSDSQYDQDMDGPDGTVSGVFRQHRIRERSSESGEITYNFILEETLWPTVVHFINVQWDPTDAGVGLDLFARFQPQLSPGFASAFLHDLVLPRLKKECQRWRPGDNNSVPMHLWVLPWRPLLESEVFATLSDDVQLALGAALGHWHPSNASVVAWVIPWRDVWSEQDYAKFSNKHIVRKLIRVLHREFEVNPQQQSLDALKWILVWRDHLPLRQVVALFEGEFFPQWLRVLRRWVEGPADLRELEIWYLGWKKFFSKAKLAREPRLILHFHQALVLLNAACEGSGSADGERRAIPELCVHSPKSYQEALVRATTEPDADNQGARRAEAEKDARQTSSKQSKTSHVSLKDVVEHLAISSNLMFMPKGLHDGQRVYVFGNHHILIEQGVVFVEKQKGNFVPIDIGELV</sequence>
<feature type="compositionally biased region" description="Basic and acidic residues" evidence="3">
    <location>
        <begin position="803"/>
        <end position="814"/>
    </location>
</feature>
<dbReference type="Proteomes" id="UP001146120">
    <property type="component" value="Unassembled WGS sequence"/>
</dbReference>
<dbReference type="PANTHER" id="PTHR23329">
    <property type="entry name" value="TUFTELIN-INTERACTING PROTEIN 11-RELATED"/>
    <property type="match status" value="1"/>
</dbReference>
<keyword evidence="2" id="KW-0507">mRNA processing</keyword>
<organism evidence="5 6">
    <name type="scientific">Lagenidium giganteum</name>
    <dbReference type="NCBI Taxonomy" id="4803"/>
    <lineage>
        <taxon>Eukaryota</taxon>
        <taxon>Sar</taxon>
        <taxon>Stramenopiles</taxon>
        <taxon>Oomycota</taxon>
        <taxon>Peronosporomycetes</taxon>
        <taxon>Pythiales</taxon>
        <taxon>Pythiaceae</taxon>
    </lineage>
</organism>
<feature type="compositionally biased region" description="Basic and acidic residues" evidence="3">
    <location>
        <begin position="86"/>
        <end position="96"/>
    </location>
</feature>
<dbReference type="InterPro" id="IPR022783">
    <property type="entry name" value="GCFC_dom"/>
</dbReference>
<keyword evidence="2" id="KW-0539">Nucleus</keyword>
<keyword evidence="2" id="KW-0747">Spliceosome</keyword>
<dbReference type="GO" id="GO:0003676">
    <property type="term" value="F:nucleic acid binding"/>
    <property type="evidence" value="ECO:0007669"/>
    <property type="project" value="InterPro"/>
</dbReference>